<dbReference type="AlphaFoldDB" id="A0A8W8MP66"/>
<dbReference type="EnsemblMetazoa" id="G33511.1">
    <property type="protein sequence ID" value="G33511.1:cds"/>
    <property type="gene ID" value="G33511"/>
</dbReference>
<dbReference type="Proteomes" id="UP000005408">
    <property type="component" value="Unassembled WGS sequence"/>
</dbReference>
<evidence type="ECO:0008006" key="4">
    <source>
        <dbReference type="Google" id="ProtNLM"/>
    </source>
</evidence>
<proteinExistence type="predicted"/>
<accession>A0A8W8MP66</accession>
<keyword evidence="3" id="KW-1185">Reference proteome</keyword>
<evidence type="ECO:0000313" key="3">
    <source>
        <dbReference type="Proteomes" id="UP000005408"/>
    </source>
</evidence>
<reference evidence="2" key="1">
    <citation type="submission" date="2022-08" db="UniProtKB">
        <authorList>
            <consortium name="EnsemblMetazoa"/>
        </authorList>
    </citation>
    <scope>IDENTIFICATION</scope>
    <source>
        <strain evidence="2">05x7-T-G4-1.051#20</strain>
    </source>
</reference>
<feature type="compositionally biased region" description="Polar residues" evidence="1">
    <location>
        <begin position="18"/>
        <end position="27"/>
    </location>
</feature>
<evidence type="ECO:0000256" key="1">
    <source>
        <dbReference type="SAM" id="MobiDB-lite"/>
    </source>
</evidence>
<feature type="region of interest" description="Disordered" evidence="1">
    <location>
        <begin position="1"/>
        <end position="29"/>
    </location>
</feature>
<protein>
    <recommendedName>
        <fullName evidence="4">ZAD domain-containing protein</fullName>
    </recommendedName>
</protein>
<sequence length="113" mass="12568">MAEREIQGTEIQVGGSPQGQAQPTTSKAVEGQTCINGAIQEKSPRRLPQVCEEGRRQRLDAFKVFGQLVEVLGYVPKNSDGLSPCICFRCFNKINKISKIDYDLNNRLDQLKA</sequence>
<organism evidence="2 3">
    <name type="scientific">Magallana gigas</name>
    <name type="common">Pacific oyster</name>
    <name type="synonym">Crassostrea gigas</name>
    <dbReference type="NCBI Taxonomy" id="29159"/>
    <lineage>
        <taxon>Eukaryota</taxon>
        <taxon>Metazoa</taxon>
        <taxon>Spiralia</taxon>
        <taxon>Lophotrochozoa</taxon>
        <taxon>Mollusca</taxon>
        <taxon>Bivalvia</taxon>
        <taxon>Autobranchia</taxon>
        <taxon>Pteriomorphia</taxon>
        <taxon>Ostreida</taxon>
        <taxon>Ostreoidea</taxon>
        <taxon>Ostreidae</taxon>
        <taxon>Magallana</taxon>
    </lineage>
</organism>
<evidence type="ECO:0000313" key="2">
    <source>
        <dbReference type="EnsemblMetazoa" id="G33511.1:cds"/>
    </source>
</evidence>
<name>A0A8W8MP66_MAGGI</name>